<gene>
    <name evidence="2" type="ORF">KP509_20G089000</name>
</gene>
<dbReference type="Proteomes" id="UP000825935">
    <property type="component" value="Chromosome 20"/>
</dbReference>
<feature type="signal peptide" evidence="1">
    <location>
        <begin position="1"/>
        <end position="25"/>
    </location>
</feature>
<keyword evidence="1" id="KW-0732">Signal</keyword>
<comment type="caution">
    <text evidence="2">The sequence shown here is derived from an EMBL/GenBank/DDBJ whole genome shotgun (WGS) entry which is preliminary data.</text>
</comment>
<dbReference type="OrthoDB" id="1985706at2759"/>
<proteinExistence type="predicted"/>
<dbReference type="AlphaFoldDB" id="A0A8T2SL56"/>
<sequence>MSKKVFVCLMFVVLLIATLLPSGNAARELSGTSNEALAEVGELSMEDQQQVIRLEKDMEAAKRHLLGYDPYYSKWYGGKQ</sequence>
<accession>A0A8T2SL56</accession>
<feature type="chain" id="PRO_5035722034" evidence="1">
    <location>
        <begin position="26"/>
        <end position="80"/>
    </location>
</feature>
<evidence type="ECO:0000313" key="3">
    <source>
        <dbReference type="Proteomes" id="UP000825935"/>
    </source>
</evidence>
<name>A0A8T2SL56_CERRI</name>
<organism evidence="2 3">
    <name type="scientific">Ceratopteris richardii</name>
    <name type="common">Triangle waterfern</name>
    <dbReference type="NCBI Taxonomy" id="49495"/>
    <lineage>
        <taxon>Eukaryota</taxon>
        <taxon>Viridiplantae</taxon>
        <taxon>Streptophyta</taxon>
        <taxon>Embryophyta</taxon>
        <taxon>Tracheophyta</taxon>
        <taxon>Polypodiopsida</taxon>
        <taxon>Polypodiidae</taxon>
        <taxon>Polypodiales</taxon>
        <taxon>Pteridineae</taxon>
        <taxon>Pteridaceae</taxon>
        <taxon>Parkerioideae</taxon>
        <taxon>Ceratopteris</taxon>
    </lineage>
</organism>
<reference evidence="2" key="1">
    <citation type="submission" date="2021-08" db="EMBL/GenBank/DDBJ databases">
        <title>WGS assembly of Ceratopteris richardii.</title>
        <authorList>
            <person name="Marchant D.B."/>
            <person name="Chen G."/>
            <person name="Jenkins J."/>
            <person name="Shu S."/>
            <person name="Leebens-Mack J."/>
            <person name="Grimwood J."/>
            <person name="Schmutz J."/>
            <person name="Soltis P."/>
            <person name="Soltis D."/>
            <person name="Chen Z.-H."/>
        </authorList>
    </citation>
    <scope>NUCLEOTIDE SEQUENCE</scope>
    <source>
        <strain evidence="2">Whitten #5841</strain>
        <tissue evidence="2">Leaf</tissue>
    </source>
</reference>
<keyword evidence="3" id="KW-1185">Reference proteome</keyword>
<evidence type="ECO:0000256" key="1">
    <source>
        <dbReference type="SAM" id="SignalP"/>
    </source>
</evidence>
<evidence type="ECO:0000313" key="2">
    <source>
        <dbReference type="EMBL" id="KAH7332468.1"/>
    </source>
</evidence>
<protein>
    <submittedName>
        <fullName evidence="2">Uncharacterized protein</fullName>
    </submittedName>
</protein>
<dbReference type="EMBL" id="CM035425">
    <property type="protein sequence ID" value="KAH7332468.1"/>
    <property type="molecule type" value="Genomic_DNA"/>
</dbReference>